<dbReference type="GO" id="GO:0006355">
    <property type="term" value="P:regulation of DNA-templated transcription"/>
    <property type="evidence" value="ECO:0007669"/>
    <property type="project" value="InterPro"/>
</dbReference>
<evidence type="ECO:0000256" key="1">
    <source>
        <dbReference type="SAM" id="MobiDB-lite"/>
    </source>
</evidence>
<dbReference type="AlphaFoldDB" id="A0A7W7LH02"/>
<dbReference type="GO" id="GO:0003677">
    <property type="term" value="F:DNA binding"/>
    <property type="evidence" value="ECO:0007669"/>
    <property type="project" value="InterPro"/>
</dbReference>
<evidence type="ECO:0000313" key="4">
    <source>
        <dbReference type="Proteomes" id="UP000556436"/>
    </source>
</evidence>
<dbReference type="RefSeq" id="WP_229822806.1">
    <property type="nucleotide sequence ID" value="NZ_BMRW01000014.1"/>
</dbReference>
<keyword evidence="4" id="KW-1185">Reference proteome</keyword>
<feature type="region of interest" description="Disordered" evidence="1">
    <location>
        <begin position="250"/>
        <end position="273"/>
    </location>
</feature>
<evidence type="ECO:0000313" key="3">
    <source>
        <dbReference type="EMBL" id="MBB4890065.1"/>
    </source>
</evidence>
<dbReference type="SUPFAM" id="SSF46894">
    <property type="entry name" value="C-terminal effector domain of the bipartite response regulators"/>
    <property type="match status" value="1"/>
</dbReference>
<gene>
    <name evidence="3" type="ORF">FHS38_006143</name>
</gene>
<dbReference type="EMBL" id="JACHJG010000016">
    <property type="protein sequence ID" value="MBB4890065.1"/>
    <property type="molecule type" value="Genomic_DNA"/>
</dbReference>
<feature type="compositionally biased region" description="Pro residues" evidence="1">
    <location>
        <begin position="258"/>
        <end position="267"/>
    </location>
</feature>
<accession>A0A7W7LH02</accession>
<organism evidence="3 4">
    <name type="scientific">Streptomyces netropsis</name>
    <name type="common">Streptoverticillium netropsis</name>
    <dbReference type="NCBI Taxonomy" id="55404"/>
    <lineage>
        <taxon>Bacteria</taxon>
        <taxon>Bacillati</taxon>
        <taxon>Actinomycetota</taxon>
        <taxon>Actinomycetes</taxon>
        <taxon>Kitasatosporales</taxon>
        <taxon>Streptomycetaceae</taxon>
        <taxon>Streptomyces</taxon>
    </lineage>
</organism>
<dbReference type="Proteomes" id="UP000556436">
    <property type="component" value="Unassembled WGS sequence"/>
</dbReference>
<reference evidence="3 4" key="1">
    <citation type="submission" date="2020-08" db="EMBL/GenBank/DDBJ databases">
        <title>Genomic Encyclopedia of Type Strains, Phase III (KMG-III): the genomes of soil and plant-associated and newly described type strains.</title>
        <authorList>
            <person name="Whitman W."/>
        </authorList>
    </citation>
    <scope>NUCLEOTIDE SEQUENCE [LARGE SCALE GENOMIC DNA]</scope>
    <source>
        <strain evidence="3 4">CECT 3265</strain>
    </source>
</reference>
<dbReference type="InterPro" id="IPR016032">
    <property type="entry name" value="Sig_transdc_resp-reg_C-effctor"/>
</dbReference>
<protein>
    <recommendedName>
        <fullName evidence="2">HTH luxR-type domain-containing protein</fullName>
    </recommendedName>
</protein>
<feature type="domain" description="HTH luxR-type" evidence="2">
    <location>
        <begin position="193"/>
        <end position="242"/>
    </location>
</feature>
<dbReference type="InterPro" id="IPR000792">
    <property type="entry name" value="Tscrpt_reg_LuxR_C"/>
</dbReference>
<dbReference type="Gene3D" id="1.10.10.10">
    <property type="entry name" value="Winged helix-like DNA-binding domain superfamily/Winged helix DNA-binding domain"/>
    <property type="match status" value="1"/>
</dbReference>
<sequence>MSARGAGEGDLEHALREIRALIETAVTQHRSQLTGSRLIDTVDGGYGEILDTAQELINGAVESVDIIHGRSVGHEGHPREAERDLLSDAPDAVRVRLLSSPALLDEYFVREQAGRDRPVSIRVAGLPPIQALIVDGSRGLVVAESALGRRASVVQAPEILHALHTLVEGVWRGAVPVNDRIFFGDQSRADLARQILGALRAGVTDEVAARELTVSVRTYRRYVAEIMTLLGARSRFQAGVRAAELRLLPPSWTTGPSGPGPGRPTPPTYVAAS</sequence>
<dbReference type="InterPro" id="IPR036388">
    <property type="entry name" value="WH-like_DNA-bd_sf"/>
</dbReference>
<comment type="caution">
    <text evidence="3">The sequence shown here is derived from an EMBL/GenBank/DDBJ whole genome shotgun (WGS) entry which is preliminary data.</text>
</comment>
<dbReference type="SMART" id="SM00421">
    <property type="entry name" value="HTH_LUXR"/>
    <property type="match status" value="1"/>
</dbReference>
<evidence type="ECO:0000259" key="2">
    <source>
        <dbReference type="SMART" id="SM00421"/>
    </source>
</evidence>
<name>A0A7W7LH02_STRNE</name>
<proteinExistence type="predicted"/>